<feature type="compositionally biased region" description="Basic and acidic residues" evidence="1">
    <location>
        <begin position="169"/>
        <end position="185"/>
    </location>
</feature>
<feature type="region of interest" description="Disordered" evidence="1">
    <location>
        <begin position="79"/>
        <end position="123"/>
    </location>
</feature>
<proteinExistence type="predicted"/>
<sequence>MTIRAPHPYLAVSTAGGGLGKLLHVHTSLESLSLGPLLSVQMAAAAPTCFQWGLDGAHIGVQAKILCFPLSRSLRCPCGSCSSPPDQTQKVNQPILGHRKERTRKQTHSLDPRPETSSRQGQLQRITYRDSTWAKWTGQRFCGRKAPGLSLTTVQSGAGGRPGPISTDNDIRDGHGEKTGSRVTEHTSQSSPLSVYGLMRSTRKNPPIQHMSSSQTVPSGSHRAGTRGRAAAAEADLLRCHP</sequence>
<evidence type="ECO:0000313" key="2">
    <source>
        <dbReference type="EMBL" id="KAK0753988.1"/>
    </source>
</evidence>
<dbReference type="AlphaFoldDB" id="A0AA40KCB7"/>
<protein>
    <submittedName>
        <fullName evidence="2">Uncharacterized protein</fullName>
    </submittedName>
</protein>
<feature type="region of interest" description="Disordered" evidence="1">
    <location>
        <begin position="152"/>
        <end position="242"/>
    </location>
</feature>
<evidence type="ECO:0000313" key="3">
    <source>
        <dbReference type="Proteomes" id="UP001172155"/>
    </source>
</evidence>
<comment type="caution">
    <text evidence="2">The sequence shown here is derived from an EMBL/GenBank/DDBJ whole genome shotgun (WGS) entry which is preliminary data.</text>
</comment>
<feature type="compositionally biased region" description="Basic residues" evidence="1">
    <location>
        <begin position="97"/>
        <end position="107"/>
    </location>
</feature>
<dbReference type="Proteomes" id="UP001172155">
    <property type="component" value="Unassembled WGS sequence"/>
</dbReference>
<name>A0AA40KCB7_9PEZI</name>
<keyword evidence="3" id="KW-1185">Reference proteome</keyword>
<feature type="compositionally biased region" description="Polar residues" evidence="1">
    <location>
        <begin position="80"/>
        <end position="92"/>
    </location>
</feature>
<evidence type="ECO:0000256" key="1">
    <source>
        <dbReference type="SAM" id="MobiDB-lite"/>
    </source>
</evidence>
<dbReference type="EMBL" id="JAUKUD010000001">
    <property type="protein sequence ID" value="KAK0753988.1"/>
    <property type="molecule type" value="Genomic_DNA"/>
</dbReference>
<reference evidence="2" key="1">
    <citation type="submission" date="2023-06" db="EMBL/GenBank/DDBJ databases">
        <title>Genome-scale phylogeny and comparative genomics of the fungal order Sordariales.</title>
        <authorList>
            <consortium name="Lawrence Berkeley National Laboratory"/>
            <person name="Hensen N."/>
            <person name="Bonometti L."/>
            <person name="Westerberg I."/>
            <person name="Brannstrom I.O."/>
            <person name="Guillou S."/>
            <person name="Cros-Aarteil S."/>
            <person name="Calhoun S."/>
            <person name="Haridas S."/>
            <person name="Kuo A."/>
            <person name="Mondo S."/>
            <person name="Pangilinan J."/>
            <person name="Riley R."/>
            <person name="LaButti K."/>
            <person name="Andreopoulos B."/>
            <person name="Lipzen A."/>
            <person name="Chen C."/>
            <person name="Yanf M."/>
            <person name="Daum C."/>
            <person name="Ng V."/>
            <person name="Clum A."/>
            <person name="Steindorff A."/>
            <person name="Ohm R."/>
            <person name="Martin F."/>
            <person name="Silar P."/>
            <person name="Natvig D."/>
            <person name="Lalanne C."/>
            <person name="Gautier V."/>
            <person name="Ament-velasquez S.L."/>
            <person name="Kruys A."/>
            <person name="Hutchinson M.I."/>
            <person name="Powell A.J."/>
            <person name="Barry K."/>
            <person name="Miller A.N."/>
            <person name="Grigoriev I.V."/>
            <person name="Debuchy R."/>
            <person name="Gladieux P."/>
            <person name="Thoren M.H."/>
            <person name="Johannesson H."/>
        </authorList>
    </citation>
    <scope>NUCLEOTIDE SEQUENCE</scope>
    <source>
        <strain evidence="2">SMH3187-1</strain>
    </source>
</reference>
<accession>A0AA40KCB7</accession>
<organism evidence="2 3">
    <name type="scientific">Schizothecium vesticola</name>
    <dbReference type="NCBI Taxonomy" id="314040"/>
    <lineage>
        <taxon>Eukaryota</taxon>
        <taxon>Fungi</taxon>
        <taxon>Dikarya</taxon>
        <taxon>Ascomycota</taxon>
        <taxon>Pezizomycotina</taxon>
        <taxon>Sordariomycetes</taxon>
        <taxon>Sordariomycetidae</taxon>
        <taxon>Sordariales</taxon>
        <taxon>Schizotheciaceae</taxon>
        <taxon>Schizothecium</taxon>
    </lineage>
</organism>
<feature type="compositionally biased region" description="Polar residues" evidence="1">
    <location>
        <begin position="210"/>
        <end position="219"/>
    </location>
</feature>
<gene>
    <name evidence="2" type="ORF">B0T18DRAFT_26609</name>
</gene>